<evidence type="ECO:0000256" key="1">
    <source>
        <dbReference type="ARBA" id="ARBA00005947"/>
    </source>
</evidence>
<dbReference type="InterPro" id="IPR023696">
    <property type="entry name" value="Ureohydrolase_dom_sf"/>
</dbReference>
<dbReference type="InterPro" id="IPR037138">
    <property type="entry name" value="His_deacetylse_dom_sf"/>
</dbReference>
<dbReference type="PANTHER" id="PTHR10625:SF10">
    <property type="entry name" value="HISTONE DEACETYLASE HDAC1"/>
    <property type="match status" value="1"/>
</dbReference>
<dbReference type="Pfam" id="PF00850">
    <property type="entry name" value="Hist_deacetyl"/>
    <property type="match status" value="1"/>
</dbReference>
<feature type="domain" description="Histone deacetylase" evidence="2">
    <location>
        <begin position="20"/>
        <end position="305"/>
    </location>
</feature>
<protein>
    <submittedName>
        <fullName evidence="3">Acetoin utilization protein</fullName>
    </submittedName>
</protein>
<organism evidence="3 4">
    <name type="scientific">Methylomonas methanica</name>
    <dbReference type="NCBI Taxonomy" id="421"/>
    <lineage>
        <taxon>Bacteria</taxon>
        <taxon>Pseudomonadati</taxon>
        <taxon>Pseudomonadota</taxon>
        <taxon>Gammaproteobacteria</taxon>
        <taxon>Methylococcales</taxon>
        <taxon>Methylococcaceae</taxon>
        <taxon>Methylomonas</taxon>
    </lineage>
</organism>
<dbReference type="InterPro" id="IPR023801">
    <property type="entry name" value="His_deacetylse_dom"/>
</dbReference>
<dbReference type="CDD" id="cd11599">
    <property type="entry name" value="HDAC_classII_2"/>
    <property type="match status" value="1"/>
</dbReference>
<sequence>MRTLYYSHPDFLGHDTGVAHPESIDRLHVIEQALSAPKFAQLQRIAADIPTDIQDKIGLIHSKAMITKVLTTIPEEGYANFDADTVVSPGSKQAALRAVAAVCDAVDRICTGQNARAFCATRPPGHHAMPDYAMGFCLFNNIAIAAEYARSRYGLTRIAIVDFDVHHGNGTQAAFCEQPQVLYASSHQWPHYPGSGHPSECGVGNIINVPLPTGSAGDVFRDKYRQSILPAVKTFNPELILISAGFDAHRDDPLASIGLVEDDYRWITDELISIADACCQGRIISALEGGYNLSALANSVAAHVGSLMGSPTRGE</sequence>
<evidence type="ECO:0000259" key="2">
    <source>
        <dbReference type="Pfam" id="PF00850"/>
    </source>
</evidence>
<comment type="similarity">
    <text evidence="1">Belongs to the histone deacetylase family.</text>
</comment>
<dbReference type="GO" id="GO:0004407">
    <property type="term" value="F:histone deacetylase activity"/>
    <property type="evidence" value="ECO:0007669"/>
    <property type="project" value="TreeGrafter"/>
</dbReference>
<name>A0A177LZA9_METMH</name>
<reference evidence="3 4" key="1">
    <citation type="submission" date="2016-03" db="EMBL/GenBank/DDBJ databases">
        <authorList>
            <person name="Ploux O."/>
        </authorList>
    </citation>
    <scope>NUCLEOTIDE SEQUENCE [LARGE SCALE GENOMIC DNA]</scope>
    <source>
        <strain evidence="3 4">R-45363</strain>
    </source>
</reference>
<evidence type="ECO:0000313" key="3">
    <source>
        <dbReference type="EMBL" id="OAH98613.1"/>
    </source>
</evidence>
<dbReference type="PRINTS" id="PR01270">
    <property type="entry name" value="HDASUPER"/>
</dbReference>
<proteinExistence type="inferred from homology"/>
<dbReference type="SUPFAM" id="SSF52768">
    <property type="entry name" value="Arginase/deacetylase"/>
    <property type="match status" value="1"/>
</dbReference>
<dbReference type="PANTHER" id="PTHR10625">
    <property type="entry name" value="HISTONE DEACETYLASE HDAC1-RELATED"/>
    <property type="match status" value="1"/>
</dbReference>
<dbReference type="AlphaFoldDB" id="A0A177LZA9"/>
<dbReference type="GO" id="GO:0040029">
    <property type="term" value="P:epigenetic regulation of gene expression"/>
    <property type="evidence" value="ECO:0007669"/>
    <property type="project" value="TreeGrafter"/>
</dbReference>
<dbReference type="OrthoDB" id="9808367at2"/>
<dbReference type="InterPro" id="IPR000286">
    <property type="entry name" value="HDACs"/>
</dbReference>
<accession>A0A177LZA9</accession>
<dbReference type="EMBL" id="LUUG01000108">
    <property type="protein sequence ID" value="OAH98613.1"/>
    <property type="molecule type" value="Genomic_DNA"/>
</dbReference>
<dbReference type="Proteomes" id="UP000078090">
    <property type="component" value="Unassembled WGS sequence"/>
</dbReference>
<comment type="caution">
    <text evidence="3">The sequence shown here is derived from an EMBL/GenBank/DDBJ whole genome shotgun (WGS) entry which is preliminary data.</text>
</comment>
<evidence type="ECO:0000313" key="4">
    <source>
        <dbReference type="Proteomes" id="UP000078090"/>
    </source>
</evidence>
<gene>
    <name evidence="3" type="ORF">A1332_20160</name>
</gene>
<dbReference type="RefSeq" id="WP_064010180.1">
    <property type="nucleotide sequence ID" value="NZ_LUUG01000108.1"/>
</dbReference>
<dbReference type="Gene3D" id="3.40.800.20">
    <property type="entry name" value="Histone deacetylase domain"/>
    <property type="match status" value="1"/>
</dbReference>